<organism evidence="7 8">
    <name type="scientific">Thalictrum thalictroides</name>
    <name type="common">Rue-anemone</name>
    <name type="synonym">Anemone thalictroides</name>
    <dbReference type="NCBI Taxonomy" id="46969"/>
    <lineage>
        <taxon>Eukaryota</taxon>
        <taxon>Viridiplantae</taxon>
        <taxon>Streptophyta</taxon>
        <taxon>Embryophyta</taxon>
        <taxon>Tracheophyta</taxon>
        <taxon>Spermatophyta</taxon>
        <taxon>Magnoliopsida</taxon>
        <taxon>Ranunculales</taxon>
        <taxon>Ranunculaceae</taxon>
        <taxon>Thalictroideae</taxon>
        <taxon>Thalictrum</taxon>
    </lineage>
</organism>
<evidence type="ECO:0000256" key="1">
    <source>
        <dbReference type="ARBA" id="ARBA00022723"/>
    </source>
</evidence>
<evidence type="ECO:0000259" key="6">
    <source>
        <dbReference type="PROSITE" id="PS50808"/>
    </source>
</evidence>
<dbReference type="OrthoDB" id="1745426at2759"/>
<feature type="non-terminal residue" evidence="7">
    <location>
        <position position="85"/>
    </location>
</feature>
<sequence>MAEPVGQKDATSNSQQQPNTPVLPTTIGKRKRTSPVWNDFEEILEDGKTVAARCKHCQSVLRALSSAGTSSLLNYLKKVCKLNCN</sequence>
<dbReference type="EMBL" id="JABWDY010005960">
    <property type="protein sequence ID" value="KAF5204020.1"/>
    <property type="molecule type" value="Genomic_DNA"/>
</dbReference>
<evidence type="ECO:0000256" key="3">
    <source>
        <dbReference type="ARBA" id="ARBA00022833"/>
    </source>
</evidence>
<feature type="domain" description="BED-type" evidence="6">
    <location>
        <begin position="31"/>
        <end position="85"/>
    </location>
</feature>
<dbReference type="PANTHER" id="PTHR34396:SF25">
    <property type="entry name" value="BOUNDARY ELEMENT ASSOCIATED FACTOR"/>
    <property type="match status" value="1"/>
</dbReference>
<reference evidence="7 8" key="1">
    <citation type="submission" date="2020-06" db="EMBL/GenBank/DDBJ databases">
        <title>Transcriptomic and genomic resources for Thalictrum thalictroides and T. hernandezii: Facilitating candidate gene discovery in an emerging model plant lineage.</title>
        <authorList>
            <person name="Arias T."/>
            <person name="Riano-Pachon D.M."/>
            <person name="Di Stilio V.S."/>
        </authorList>
    </citation>
    <scope>NUCLEOTIDE SEQUENCE [LARGE SCALE GENOMIC DNA]</scope>
    <source>
        <strain evidence="8">cv. WT478/WT964</strain>
        <tissue evidence="7">Leaves</tissue>
    </source>
</reference>
<keyword evidence="1" id="KW-0479">Metal-binding</keyword>
<dbReference type="InterPro" id="IPR053031">
    <property type="entry name" value="Cuticle_assoc_protein"/>
</dbReference>
<evidence type="ECO:0000256" key="5">
    <source>
        <dbReference type="SAM" id="MobiDB-lite"/>
    </source>
</evidence>
<dbReference type="PROSITE" id="PS50808">
    <property type="entry name" value="ZF_BED"/>
    <property type="match status" value="1"/>
</dbReference>
<dbReference type="GO" id="GO:0008270">
    <property type="term" value="F:zinc ion binding"/>
    <property type="evidence" value="ECO:0007669"/>
    <property type="project" value="UniProtKB-KW"/>
</dbReference>
<proteinExistence type="predicted"/>
<dbReference type="AlphaFoldDB" id="A0A7J6X618"/>
<gene>
    <name evidence="7" type="ORF">FRX31_006393</name>
</gene>
<evidence type="ECO:0000256" key="4">
    <source>
        <dbReference type="PROSITE-ProRule" id="PRU00027"/>
    </source>
</evidence>
<accession>A0A7J6X618</accession>
<dbReference type="InterPro" id="IPR003656">
    <property type="entry name" value="Znf_BED"/>
</dbReference>
<protein>
    <recommendedName>
        <fullName evidence="6">BED-type domain-containing protein</fullName>
    </recommendedName>
</protein>
<evidence type="ECO:0000256" key="2">
    <source>
        <dbReference type="ARBA" id="ARBA00022771"/>
    </source>
</evidence>
<evidence type="ECO:0000313" key="8">
    <source>
        <dbReference type="Proteomes" id="UP000554482"/>
    </source>
</evidence>
<dbReference type="GO" id="GO:1990837">
    <property type="term" value="F:sequence-specific double-stranded DNA binding"/>
    <property type="evidence" value="ECO:0007669"/>
    <property type="project" value="TreeGrafter"/>
</dbReference>
<feature type="region of interest" description="Disordered" evidence="5">
    <location>
        <begin position="1"/>
        <end position="32"/>
    </location>
</feature>
<name>A0A7J6X618_THATH</name>
<dbReference type="Proteomes" id="UP000554482">
    <property type="component" value="Unassembled WGS sequence"/>
</dbReference>
<keyword evidence="8" id="KW-1185">Reference proteome</keyword>
<dbReference type="GO" id="GO:0005634">
    <property type="term" value="C:nucleus"/>
    <property type="evidence" value="ECO:0007669"/>
    <property type="project" value="TreeGrafter"/>
</dbReference>
<evidence type="ECO:0000313" key="7">
    <source>
        <dbReference type="EMBL" id="KAF5204020.1"/>
    </source>
</evidence>
<dbReference type="GO" id="GO:0006357">
    <property type="term" value="P:regulation of transcription by RNA polymerase II"/>
    <property type="evidence" value="ECO:0007669"/>
    <property type="project" value="TreeGrafter"/>
</dbReference>
<keyword evidence="2 4" id="KW-0863">Zinc-finger</keyword>
<dbReference type="SMART" id="SM00614">
    <property type="entry name" value="ZnF_BED"/>
    <property type="match status" value="1"/>
</dbReference>
<comment type="caution">
    <text evidence="7">The sequence shown here is derived from an EMBL/GenBank/DDBJ whole genome shotgun (WGS) entry which is preliminary data.</text>
</comment>
<keyword evidence="3" id="KW-0862">Zinc</keyword>
<feature type="compositionally biased region" description="Polar residues" evidence="5">
    <location>
        <begin position="9"/>
        <end position="23"/>
    </location>
</feature>
<dbReference type="PANTHER" id="PTHR34396">
    <property type="entry name" value="OS03G0264950 PROTEIN-RELATED"/>
    <property type="match status" value="1"/>
</dbReference>